<dbReference type="Proteomes" id="UP001501586">
    <property type="component" value="Unassembled WGS sequence"/>
</dbReference>
<dbReference type="EMBL" id="BAABAZ010000003">
    <property type="protein sequence ID" value="GAA4282686.1"/>
    <property type="molecule type" value="Genomic_DNA"/>
</dbReference>
<dbReference type="PANTHER" id="PTHR43401">
    <property type="entry name" value="L-THREONINE 3-DEHYDROGENASE"/>
    <property type="match status" value="1"/>
</dbReference>
<evidence type="ECO:0000259" key="6">
    <source>
        <dbReference type="SMART" id="SM00829"/>
    </source>
</evidence>
<keyword evidence="8" id="KW-1185">Reference proteome</keyword>
<dbReference type="Pfam" id="PF00107">
    <property type="entry name" value="ADH_zinc_N"/>
    <property type="match status" value="1"/>
</dbReference>
<dbReference type="InterPro" id="IPR020843">
    <property type="entry name" value="ER"/>
</dbReference>
<evidence type="ECO:0000256" key="4">
    <source>
        <dbReference type="ARBA" id="ARBA00023002"/>
    </source>
</evidence>
<feature type="domain" description="Enoyl reductase (ER)" evidence="6">
    <location>
        <begin position="8"/>
        <end position="351"/>
    </location>
</feature>
<dbReference type="InterPro" id="IPR013154">
    <property type="entry name" value="ADH-like_N"/>
</dbReference>
<dbReference type="RefSeq" id="WP_236865176.1">
    <property type="nucleotide sequence ID" value="NZ_BAABAZ010000003.1"/>
</dbReference>
<dbReference type="Gene3D" id="3.90.180.10">
    <property type="entry name" value="Medium-chain alcohol dehydrogenases, catalytic domain"/>
    <property type="match status" value="1"/>
</dbReference>
<comment type="caution">
    <text evidence="7">The sequence shown here is derived from an EMBL/GenBank/DDBJ whole genome shotgun (WGS) entry which is preliminary data.</text>
</comment>
<evidence type="ECO:0000256" key="5">
    <source>
        <dbReference type="RuleBase" id="RU361277"/>
    </source>
</evidence>
<evidence type="ECO:0000313" key="7">
    <source>
        <dbReference type="EMBL" id="GAA4282686.1"/>
    </source>
</evidence>
<name>A0ABP8EFD6_9MICO</name>
<dbReference type="InterPro" id="IPR002328">
    <property type="entry name" value="ADH_Zn_CS"/>
</dbReference>
<dbReference type="Gene3D" id="3.40.50.720">
    <property type="entry name" value="NAD(P)-binding Rossmann-like Domain"/>
    <property type="match status" value="1"/>
</dbReference>
<dbReference type="CDD" id="cd08240">
    <property type="entry name" value="6_hydroxyhexanoate_dh_like"/>
    <property type="match status" value="1"/>
</dbReference>
<reference evidence="8" key="1">
    <citation type="journal article" date="2019" name="Int. J. Syst. Evol. Microbiol.">
        <title>The Global Catalogue of Microorganisms (GCM) 10K type strain sequencing project: providing services to taxonomists for standard genome sequencing and annotation.</title>
        <authorList>
            <consortium name="The Broad Institute Genomics Platform"/>
            <consortium name="The Broad Institute Genome Sequencing Center for Infectious Disease"/>
            <person name="Wu L."/>
            <person name="Ma J."/>
        </authorList>
    </citation>
    <scope>NUCLEOTIDE SEQUENCE [LARGE SCALE GENOMIC DNA]</scope>
    <source>
        <strain evidence="8">JCM 17458</strain>
    </source>
</reference>
<dbReference type="PROSITE" id="PS00059">
    <property type="entry name" value="ADH_ZINC"/>
    <property type="match status" value="1"/>
</dbReference>
<protein>
    <submittedName>
        <fullName evidence="7">Alcohol dehydrogenase</fullName>
    </submittedName>
</protein>
<dbReference type="InterPro" id="IPR011032">
    <property type="entry name" value="GroES-like_sf"/>
</dbReference>
<organism evidence="7 8">
    <name type="scientific">Brevibacterium daeguense</name>
    <dbReference type="NCBI Taxonomy" id="909936"/>
    <lineage>
        <taxon>Bacteria</taxon>
        <taxon>Bacillati</taxon>
        <taxon>Actinomycetota</taxon>
        <taxon>Actinomycetes</taxon>
        <taxon>Micrococcales</taxon>
        <taxon>Brevibacteriaceae</taxon>
        <taxon>Brevibacterium</taxon>
    </lineage>
</organism>
<dbReference type="InterPro" id="IPR036291">
    <property type="entry name" value="NAD(P)-bd_dom_sf"/>
</dbReference>
<sequence length="354" mass="36264">MKTFAVPAQNASVVEREVESPAPEGGQVLLRVLHAGVCHTDTHVQEGGYDLGGRGFLEMTTRGLEYPAVMGHETVGEVIAVGDQVTGVAPGDVRLIYPWIGCGECVRCQQGEENYCAASRALGIFTPGGFAEEILVPHERYLVDIDGLDPAWAATLACSGLTAYSSARKALAHVSADETVAVIGAGGVGLMAIAVLGALGHRSIAAVDVRDENLTVARELGATITVNSSNGNGVEALTSAAGGPIASVIDFVNTGATVGLGFDALAKGGTFVHVGLFGGEFALPTALMAIKALVLQGNYVGSLQELREVVDIAKQGRLPKIPILSGPLSADGVNAGLTGLRDGTVAGRTVLSRV</sequence>
<dbReference type="SUPFAM" id="SSF51735">
    <property type="entry name" value="NAD(P)-binding Rossmann-fold domains"/>
    <property type="match status" value="1"/>
</dbReference>
<dbReference type="SMART" id="SM00829">
    <property type="entry name" value="PKS_ER"/>
    <property type="match status" value="1"/>
</dbReference>
<keyword evidence="3 5" id="KW-0862">Zinc</keyword>
<comment type="cofactor">
    <cofactor evidence="1 5">
        <name>Zn(2+)</name>
        <dbReference type="ChEBI" id="CHEBI:29105"/>
    </cofactor>
</comment>
<dbReference type="InterPro" id="IPR050129">
    <property type="entry name" value="Zn_alcohol_dh"/>
</dbReference>
<dbReference type="Pfam" id="PF08240">
    <property type="entry name" value="ADH_N"/>
    <property type="match status" value="1"/>
</dbReference>
<keyword evidence="2 5" id="KW-0479">Metal-binding</keyword>
<evidence type="ECO:0000256" key="1">
    <source>
        <dbReference type="ARBA" id="ARBA00001947"/>
    </source>
</evidence>
<keyword evidence="4" id="KW-0560">Oxidoreductase</keyword>
<dbReference type="InterPro" id="IPR013149">
    <property type="entry name" value="ADH-like_C"/>
</dbReference>
<evidence type="ECO:0000313" key="8">
    <source>
        <dbReference type="Proteomes" id="UP001501586"/>
    </source>
</evidence>
<dbReference type="SUPFAM" id="SSF50129">
    <property type="entry name" value="GroES-like"/>
    <property type="match status" value="1"/>
</dbReference>
<accession>A0ABP8EFD6</accession>
<proteinExistence type="inferred from homology"/>
<comment type="similarity">
    <text evidence="5">Belongs to the zinc-containing alcohol dehydrogenase family.</text>
</comment>
<dbReference type="PANTHER" id="PTHR43401:SF4">
    <property type="entry name" value="D-ARABINOSE 1-DEHYDROGENASE (NADP(+))"/>
    <property type="match status" value="1"/>
</dbReference>
<evidence type="ECO:0000256" key="3">
    <source>
        <dbReference type="ARBA" id="ARBA00022833"/>
    </source>
</evidence>
<evidence type="ECO:0000256" key="2">
    <source>
        <dbReference type="ARBA" id="ARBA00022723"/>
    </source>
</evidence>
<gene>
    <name evidence="7" type="ORF">GCM10022261_02170</name>
</gene>